<keyword evidence="10" id="KW-1185">Reference proteome</keyword>
<keyword evidence="3" id="KW-0997">Cell inner membrane</keyword>
<dbReference type="Pfam" id="PF06808">
    <property type="entry name" value="DctM"/>
    <property type="match status" value="1"/>
</dbReference>
<accession>A0A1H0Z8M0</accession>
<feature type="transmembrane region" description="Helical" evidence="7">
    <location>
        <begin position="95"/>
        <end position="117"/>
    </location>
</feature>
<feature type="transmembrane region" description="Helical" evidence="7">
    <location>
        <begin position="224"/>
        <end position="241"/>
    </location>
</feature>
<evidence type="ECO:0000259" key="8">
    <source>
        <dbReference type="Pfam" id="PF06808"/>
    </source>
</evidence>
<organism evidence="9 10">
    <name type="scientific">Actinopolyspora saharensis</name>
    <dbReference type="NCBI Taxonomy" id="995062"/>
    <lineage>
        <taxon>Bacteria</taxon>
        <taxon>Bacillati</taxon>
        <taxon>Actinomycetota</taxon>
        <taxon>Actinomycetes</taxon>
        <taxon>Actinopolysporales</taxon>
        <taxon>Actinopolysporaceae</taxon>
        <taxon>Actinopolyspora</taxon>
    </lineage>
</organism>
<keyword evidence="5 7" id="KW-1133">Transmembrane helix</keyword>
<feature type="domain" description="TRAP C4-dicarboxylate transport system permease DctM subunit" evidence="8">
    <location>
        <begin position="12"/>
        <end position="422"/>
    </location>
</feature>
<feature type="transmembrane region" description="Helical" evidence="7">
    <location>
        <begin position="277"/>
        <end position="299"/>
    </location>
</feature>
<evidence type="ECO:0000313" key="10">
    <source>
        <dbReference type="Proteomes" id="UP000199301"/>
    </source>
</evidence>
<dbReference type="EMBL" id="FNKO01000001">
    <property type="protein sequence ID" value="SDQ23799.1"/>
    <property type="molecule type" value="Genomic_DNA"/>
</dbReference>
<protein>
    <submittedName>
        <fullName evidence="9">TRAP transporter, DctM subunit</fullName>
    </submittedName>
</protein>
<feature type="transmembrane region" description="Helical" evidence="7">
    <location>
        <begin position="185"/>
        <end position="203"/>
    </location>
</feature>
<evidence type="ECO:0000256" key="4">
    <source>
        <dbReference type="ARBA" id="ARBA00022692"/>
    </source>
</evidence>
<dbReference type="Proteomes" id="UP000199301">
    <property type="component" value="Unassembled WGS sequence"/>
</dbReference>
<dbReference type="PANTHER" id="PTHR33362:SF2">
    <property type="entry name" value="TRAP TRANSPORTER LARGE PERMEASE PROTEIN"/>
    <property type="match status" value="1"/>
</dbReference>
<dbReference type="PIRSF" id="PIRSF006066">
    <property type="entry name" value="HI0050"/>
    <property type="match status" value="1"/>
</dbReference>
<proteinExistence type="predicted"/>
<dbReference type="RefSeq" id="WP_092521271.1">
    <property type="nucleotide sequence ID" value="NZ_FNKO01000001.1"/>
</dbReference>
<evidence type="ECO:0000313" key="9">
    <source>
        <dbReference type="EMBL" id="SDQ23799.1"/>
    </source>
</evidence>
<keyword evidence="2" id="KW-1003">Cell membrane</keyword>
<evidence type="ECO:0000256" key="5">
    <source>
        <dbReference type="ARBA" id="ARBA00022989"/>
    </source>
</evidence>
<dbReference type="InterPro" id="IPR004681">
    <property type="entry name" value="TRAP_DctM"/>
</dbReference>
<feature type="transmembrane region" description="Helical" evidence="7">
    <location>
        <begin position="365"/>
        <end position="393"/>
    </location>
</feature>
<reference evidence="10" key="1">
    <citation type="submission" date="2016-10" db="EMBL/GenBank/DDBJ databases">
        <authorList>
            <person name="Varghese N."/>
            <person name="Submissions S."/>
        </authorList>
    </citation>
    <scope>NUCLEOTIDE SEQUENCE [LARGE SCALE GENOMIC DNA]</scope>
    <source>
        <strain evidence="10">DSM 45459</strain>
    </source>
</reference>
<comment type="subcellular location">
    <subcellularLocation>
        <location evidence="1">Cell inner membrane</location>
        <topology evidence="1">Multi-pass membrane protein</topology>
    </subcellularLocation>
</comment>
<dbReference type="AlphaFoldDB" id="A0A1H0Z8M0"/>
<dbReference type="PANTHER" id="PTHR33362">
    <property type="entry name" value="SIALIC ACID TRAP TRANSPORTER PERMEASE PROTEIN SIAT-RELATED"/>
    <property type="match status" value="1"/>
</dbReference>
<dbReference type="InterPro" id="IPR010656">
    <property type="entry name" value="DctM"/>
</dbReference>
<evidence type="ECO:0000256" key="7">
    <source>
        <dbReference type="SAM" id="Phobius"/>
    </source>
</evidence>
<gene>
    <name evidence="9" type="ORF">SAMN04489718_0907</name>
</gene>
<feature type="transmembrane region" description="Helical" evidence="7">
    <location>
        <begin position="247"/>
        <end position="265"/>
    </location>
</feature>
<feature type="transmembrane region" description="Helical" evidence="7">
    <location>
        <begin position="54"/>
        <end position="74"/>
    </location>
</feature>
<feature type="transmembrane region" description="Helical" evidence="7">
    <location>
        <begin position="319"/>
        <end position="344"/>
    </location>
</feature>
<evidence type="ECO:0000256" key="2">
    <source>
        <dbReference type="ARBA" id="ARBA00022475"/>
    </source>
</evidence>
<feature type="transmembrane region" description="Helical" evidence="7">
    <location>
        <begin position="405"/>
        <end position="426"/>
    </location>
</feature>
<dbReference type="OrthoDB" id="9777699at2"/>
<evidence type="ECO:0000256" key="3">
    <source>
        <dbReference type="ARBA" id="ARBA00022519"/>
    </source>
</evidence>
<keyword evidence="4 7" id="KW-0812">Transmembrane</keyword>
<sequence>MSIDPVAVSILFGGFVVLLLLRVPIALALAASSVSAALWLGLPLPVIGQKLIQALNSFPLLAIPFFILAGEVMSSGGVARRLIDLANVIVGHFRGGLAMLNVVASTFFGGISGSAVADTSSVGSVMLPMMRKQGYPTHYSVGVTVSSAAQGVLIPPSHNMIIFALAAGGGVSIGGVFMAGLLPGIAVGVLLLIICALLAQRHGHPKGERISAAEVPRVIWQGSLGLLTPIIVIGGILSGVFTATESAAVACVWAIVITFGVYREVPLRALPGMLRRSMSTLSTVLFLIAAAGAYGYLLTVMGVPEALTRAILSVSDNTAVVLLLCNVLLLALGAVMDMAPLILITTPILLPVVTSVGMDPMQFGVMLILNLAIGLITPPVGSVLFVGSALGGIRVERAVKGVLPFYVPLLIALLLITFVPQISLFVPRMLGF</sequence>
<dbReference type="STRING" id="995062.SAMN04489718_0907"/>
<evidence type="ECO:0000256" key="1">
    <source>
        <dbReference type="ARBA" id="ARBA00004429"/>
    </source>
</evidence>
<dbReference type="NCBIfam" id="TIGR00786">
    <property type="entry name" value="dctM"/>
    <property type="match status" value="1"/>
</dbReference>
<keyword evidence="6 7" id="KW-0472">Membrane</keyword>
<dbReference type="GO" id="GO:0005886">
    <property type="term" value="C:plasma membrane"/>
    <property type="evidence" value="ECO:0007669"/>
    <property type="project" value="UniProtKB-SubCell"/>
</dbReference>
<name>A0A1H0Z8M0_9ACTN</name>
<evidence type="ECO:0000256" key="6">
    <source>
        <dbReference type="ARBA" id="ARBA00023136"/>
    </source>
</evidence>
<dbReference type="GO" id="GO:0022857">
    <property type="term" value="F:transmembrane transporter activity"/>
    <property type="evidence" value="ECO:0007669"/>
    <property type="project" value="TreeGrafter"/>
</dbReference>